<dbReference type="GeneTree" id="ENSGT00390000018294"/>
<feature type="region of interest" description="Disordered" evidence="2">
    <location>
        <begin position="67"/>
        <end position="87"/>
    </location>
</feature>
<accession>A0A8C5YDF1</accession>
<organism evidence="3 4">
    <name type="scientific">Microcebus murinus</name>
    <name type="common">Gray mouse lemur</name>
    <name type="synonym">Lemur murinus</name>
    <dbReference type="NCBI Taxonomy" id="30608"/>
    <lineage>
        <taxon>Eukaryota</taxon>
        <taxon>Metazoa</taxon>
        <taxon>Chordata</taxon>
        <taxon>Craniata</taxon>
        <taxon>Vertebrata</taxon>
        <taxon>Euteleostomi</taxon>
        <taxon>Mammalia</taxon>
        <taxon>Eutheria</taxon>
        <taxon>Euarchontoglires</taxon>
        <taxon>Primates</taxon>
        <taxon>Strepsirrhini</taxon>
        <taxon>Lemuriformes</taxon>
        <taxon>Cheirogaleidae</taxon>
        <taxon>Microcebus</taxon>
    </lineage>
</organism>
<dbReference type="PANTHER" id="PTHR31019:SF1">
    <property type="entry name" value="SMALL INTEGRAL MEMBRANE PROTEIN 14"/>
    <property type="match status" value="1"/>
</dbReference>
<dbReference type="PANTHER" id="PTHR31019">
    <property type="entry name" value="SMALL INTEGRAL MEMBRANE PROTEIN 14"/>
    <property type="match status" value="1"/>
</dbReference>
<dbReference type="Ensembl" id="ENSMICT00000060042.1">
    <property type="protein sequence ID" value="ENSMICP00000049092.1"/>
    <property type="gene ID" value="ENSMICG00000045995.1"/>
</dbReference>
<dbReference type="AlphaFoldDB" id="A0A8C5YDF1"/>
<reference evidence="3" key="2">
    <citation type="submission" date="2025-08" db="UniProtKB">
        <authorList>
            <consortium name="Ensembl"/>
        </authorList>
    </citation>
    <scope>IDENTIFICATION</scope>
</reference>
<reference evidence="3" key="3">
    <citation type="submission" date="2025-09" db="UniProtKB">
        <authorList>
            <consortium name="Ensembl"/>
        </authorList>
    </citation>
    <scope>IDENTIFICATION</scope>
</reference>
<evidence type="ECO:0000256" key="1">
    <source>
        <dbReference type="ARBA" id="ARBA00017902"/>
    </source>
</evidence>
<dbReference type="Proteomes" id="UP000694394">
    <property type="component" value="Chromosome 2"/>
</dbReference>
<reference evidence="3" key="1">
    <citation type="submission" date="2016-12" db="EMBL/GenBank/DDBJ databases">
        <title>Mouse lemur reference genome and diversity panel.</title>
        <authorList>
            <person name="Harris R."/>
            <person name="Larsen P."/>
            <person name="Liu Y."/>
            <person name="Hughes D.S."/>
            <person name="Murali S."/>
            <person name="Raveendran M."/>
            <person name="Korchina V."/>
            <person name="Wang M."/>
            <person name="Jhangiani S."/>
            <person name="Bandaranaike D."/>
            <person name="Bellair M."/>
            <person name="Blankenburg K."/>
            <person name="Chao H."/>
            <person name="Dahdouli M."/>
            <person name="Dinh H."/>
            <person name="Doddapaneni H."/>
            <person name="English A."/>
            <person name="Firestine M."/>
            <person name="Gnanaolivu R."/>
            <person name="Gross S."/>
            <person name="Hernandez B."/>
            <person name="Javaid M."/>
            <person name="Jayaseelan J."/>
            <person name="Jones J."/>
            <person name="Khan Z."/>
            <person name="Kovar C."/>
            <person name="Kurapati P."/>
            <person name="Le B."/>
            <person name="Lee S."/>
            <person name="Li M."/>
            <person name="Mathew T."/>
            <person name="Narasimhan A."/>
            <person name="Ngo D."/>
            <person name="Nguyen L."/>
            <person name="Okwuonu G."/>
            <person name="Ongeri F."/>
            <person name="Osuji N."/>
            <person name="Pu L.-L."/>
            <person name="Puazo M."/>
            <person name="Quiroz J."/>
            <person name="Raj R."/>
            <person name="Rajbhandari K."/>
            <person name="Reid J.G."/>
            <person name="Santibanez J."/>
            <person name="Sexton D."/>
            <person name="Skinner E."/>
            <person name="Vee V."/>
            <person name="Weissenberger G."/>
            <person name="Wu Y."/>
            <person name="Xin Y."/>
            <person name="Han Y."/>
            <person name="Campbell C."/>
            <person name="Brown A."/>
            <person name="Sullivan B."/>
            <person name="Shelton J."/>
            <person name="Brown S."/>
            <person name="Dudchenko O."/>
            <person name="Machol I."/>
            <person name="Durand N."/>
            <person name="Shamim M."/>
            <person name="Lieberman A."/>
            <person name="Muzny D.M."/>
            <person name="Richards S."/>
            <person name="Yoder A."/>
            <person name="Worley K.C."/>
            <person name="Rogers J."/>
            <person name="Gibbs R.A."/>
        </authorList>
    </citation>
    <scope>NUCLEOTIDE SEQUENCE [LARGE SCALE GENOMIC DNA]</scope>
</reference>
<dbReference type="GO" id="GO:0005783">
    <property type="term" value="C:endoplasmic reticulum"/>
    <property type="evidence" value="ECO:0007669"/>
    <property type="project" value="TreeGrafter"/>
</dbReference>
<dbReference type="EMBL" id="ABDC03001552">
    <property type="status" value="NOT_ANNOTATED_CDS"/>
    <property type="molecule type" value="Genomic_DNA"/>
</dbReference>
<proteinExistence type="predicted"/>
<dbReference type="Pfam" id="PF11027">
    <property type="entry name" value="DUF2615"/>
    <property type="match status" value="1"/>
</dbReference>
<dbReference type="InterPro" id="IPR020309">
    <property type="entry name" value="Smim-14"/>
</dbReference>
<protein>
    <recommendedName>
        <fullName evidence="1">Small integral membrane protein 14</fullName>
    </recommendedName>
</protein>
<evidence type="ECO:0000256" key="2">
    <source>
        <dbReference type="SAM" id="MobiDB-lite"/>
    </source>
</evidence>
<evidence type="ECO:0000313" key="3">
    <source>
        <dbReference type="Ensembl" id="ENSMICP00000049092.1"/>
    </source>
</evidence>
<name>A0A8C5YDF1_MICMU</name>
<evidence type="ECO:0000313" key="4">
    <source>
        <dbReference type="Proteomes" id="UP000694394"/>
    </source>
</evidence>
<sequence length="87" mass="9820">MLEGRFNSCECVYSHEHVMRKLINLLRQSQSYCTDTECIQELPEPSGDNVIAVILFLLRSPNLRGSSLLEKPTSPHNKQDPPALPVN</sequence>
<keyword evidence="4" id="KW-1185">Reference proteome</keyword>